<accession>A0AA38RUH8</accession>
<keyword evidence="2" id="KW-1185">Reference proteome</keyword>
<evidence type="ECO:0000313" key="1">
    <source>
        <dbReference type="EMBL" id="KAJ9156973.1"/>
    </source>
</evidence>
<sequence>MVCAPIGRFQEAFATPAVGFRGFAPPHLTLPLGSSANNSSYGKCRRSFLHLRFQWPIKLVELHAEFSKGNTYHVKFSNTYKPSQGTLFRV</sequence>
<dbReference type="AlphaFoldDB" id="A0AA38RUH8"/>
<organism evidence="1 2">
    <name type="scientific">Coniochaeta hoffmannii</name>
    <dbReference type="NCBI Taxonomy" id="91930"/>
    <lineage>
        <taxon>Eukaryota</taxon>
        <taxon>Fungi</taxon>
        <taxon>Dikarya</taxon>
        <taxon>Ascomycota</taxon>
        <taxon>Pezizomycotina</taxon>
        <taxon>Sordariomycetes</taxon>
        <taxon>Sordariomycetidae</taxon>
        <taxon>Coniochaetales</taxon>
        <taxon>Coniochaetaceae</taxon>
        <taxon>Coniochaeta</taxon>
    </lineage>
</organism>
<proteinExistence type="predicted"/>
<evidence type="ECO:0000313" key="2">
    <source>
        <dbReference type="Proteomes" id="UP001174691"/>
    </source>
</evidence>
<reference evidence="1" key="1">
    <citation type="submission" date="2022-07" db="EMBL/GenBank/DDBJ databases">
        <title>Fungi with potential for degradation of polypropylene.</title>
        <authorList>
            <person name="Gostincar C."/>
        </authorList>
    </citation>
    <scope>NUCLEOTIDE SEQUENCE</scope>
    <source>
        <strain evidence="1">EXF-13287</strain>
    </source>
</reference>
<protein>
    <submittedName>
        <fullName evidence="1">Uncharacterized protein</fullName>
    </submittedName>
</protein>
<dbReference type="Proteomes" id="UP001174691">
    <property type="component" value="Unassembled WGS sequence"/>
</dbReference>
<name>A0AA38RUH8_9PEZI</name>
<gene>
    <name evidence="1" type="ORF">NKR19_g3993</name>
</gene>
<comment type="caution">
    <text evidence="1">The sequence shown here is derived from an EMBL/GenBank/DDBJ whole genome shotgun (WGS) entry which is preliminary data.</text>
</comment>
<dbReference type="EMBL" id="JANBVN010000047">
    <property type="protein sequence ID" value="KAJ9156973.1"/>
    <property type="molecule type" value="Genomic_DNA"/>
</dbReference>